<keyword evidence="1" id="KW-0175">Coiled coil</keyword>
<evidence type="ECO:0008006" key="5">
    <source>
        <dbReference type="Google" id="ProtNLM"/>
    </source>
</evidence>
<evidence type="ECO:0000313" key="3">
    <source>
        <dbReference type="EMBL" id="PIS15468.1"/>
    </source>
</evidence>
<keyword evidence="2" id="KW-0812">Transmembrane</keyword>
<keyword evidence="2" id="KW-1133">Transmembrane helix</keyword>
<dbReference type="Pfam" id="PF13196">
    <property type="entry name" value="DUF4012"/>
    <property type="match status" value="1"/>
</dbReference>
<reference evidence="4" key="1">
    <citation type="submission" date="2017-09" db="EMBL/GenBank/DDBJ databases">
        <title>Depth-based differentiation of microbial function through sediment-hosted aquifers and enrichment of novel symbionts in the deep terrestrial subsurface.</title>
        <authorList>
            <person name="Probst A.J."/>
            <person name="Ladd B."/>
            <person name="Jarett J.K."/>
            <person name="Geller-Mcgrath D.E."/>
            <person name="Sieber C.M.K."/>
            <person name="Emerson J.B."/>
            <person name="Anantharaman K."/>
            <person name="Thomas B.C."/>
            <person name="Malmstrom R."/>
            <person name="Stieglmeier M."/>
            <person name="Klingl A."/>
            <person name="Woyke T."/>
            <person name="Ryan C.M."/>
            <person name="Banfield J.F."/>
        </authorList>
    </citation>
    <scope>NUCLEOTIDE SEQUENCE [LARGE SCALE GENOMIC DNA]</scope>
</reference>
<proteinExistence type="predicted"/>
<feature type="transmembrane region" description="Helical" evidence="2">
    <location>
        <begin position="179"/>
        <end position="205"/>
    </location>
</feature>
<evidence type="ECO:0000256" key="2">
    <source>
        <dbReference type="SAM" id="Phobius"/>
    </source>
</evidence>
<dbReference type="Proteomes" id="UP000231198">
    <property type="component" value="Unassembled WGS sequence"/>
</dbReference>
<dbReference type="EMBL" id="PEZG01000076">
    <property type="protein sequence ID" value="PIS15468.1"/>
    <property type="molecule type" value="Genomic_DNA"/>
</dbReference>
<sequence>MYIFPGNNLFHKKIHVYYTRMVTNVRMEVSEEKQTALIVCEGPNALTDLLKEELGKYNVDVFFSSRLPKNDKKFHYGFFINVKKGDRIMVGRIQKAVYIFFGLERIPNSLIESLSTHHKVISIEGNVLRKEDVDKILWFSLSQTRESILRFSVPRRVLPHTSVQDRRTHVRIRISMKQALFLFFSALFLSHVLFVIPLATSSYFFSRAADALKHEDFPASTQYSKTARVFLRTAKKLYSFSRPTFLLFSLAMLPDDIITINEKADEIIRGSSLVVQNSAEVIKLFFKKNKAPEEKDTLLLRINTLQEEVESLEKNCSLLNQKVPTNIPSLQKVKKELSFVIEMLSVVKKLIPRMDFFMAKDTTRKFLLLFANNMELRPGGGFIGSFGVLTVHDYTFEDIRVYDVYDADGQLKAHIDPPEPIRLYLNQPHWFLRDSAFSPDFIENYSQAKFFLEREMNMGGFSGALLMTTTSIENVLGAFDSVYIPDFDENITQKNFYLKAQIYSEKDFFPGSIQKKSFLSSLTRQLFIRLEDVSPKNLLMEFKKSLDEKQMVLYVDDPAVQNILDSLYWSGTVIEPQCTAKIDNCIVDFLFPADANLGVNKANFFVKRQVSLKMNFDQDGTVHHSLSILFKNESAGDVFPGGTYKNYLQILLPRNTNVETVTKNDVLIENVDERNEEVKTIGFYFEVPPQKKTEIRVNYTLEEALKKGKGAYQLIIQKQIGSSNNDFGFQLHLPQNIFIVNQNFSPLVKNNNIIYNTNLSADKIFFVELLRE</sequence>
<feature type="coiled-coil region" evidence="1">
    <location>
        <begin position="295"/>
        <end position="322"/>
    </location>
</feature>
<accession>A0A2H0WU51</accession>
<dbReference type="InterPro" id="IPR025101">
    <property type="entry name" value="DUF4012"/>
</dbReference>
<evidence type="ECO:0000313" key="4">
    <source>
        <dbReference type="Proteomes" id="UP000231198"/>
    </source>
</evidence>
<protein>
    <recommendedName>
        <fullName evidence="5">DUF4012 domain-containing protein</fullName>
    </recommendedName>
</protein>
<organism evidence="3 4">
    <name type="scientific">Candidatus Roizmanbacteria bacterium CG09_land_8_20_14_0_10_41_9</name>
    <dbReference type="NCBI Taxonomy" id="1974850"/>
    <lineage>
        <taxon>Bacteria</taxon>
        <taxon>Candidatus Roizmaniibacteriota</taxon>
    </lineage>
</organism>
<comment type="caution">
    <text evidence="3">The sequence shown here is derived from an EMBL/GenBank/DDBJ whole genome shotgun (WGS) entry which is preliminary data.</text>
</comment>
<name>A0A2H0WU51_9BACT</name>
<dbReference type="AlphaFoldDB" id="A0A2H0WU51"/>
<keyword evidence="2" id="KW-0472">Membrane</keyword>
<gene>
    <name evidence="3" type="ORF">COT62_03510</name>
</gene>
<evidence type="ECO:0000256" key="1">
    <source>
        <dbReference type="SAM" id="Coils"/>
    </source>
</evidence>